<dbReference type="InterPro" id="IPR007657">
    <property type="entry name" value="Glycosyltransferase_61"/>
</dbReference>
<evidence type="ECO:0000256" key="1">
    <source>
        <dbReference type="ARBA" id="ARBA00004323"/>
    </source>
</evidence>
<keyword evidence="2" id="KW-0328">Glycosyltransferase</keyword>
<organism evidence="6">
    <name type="scientific">Salvia splendens</name>
    <name type="common">Scarlet sage</name>
    <dbReference type="NCBI Taxonomy" id="180675"/>
    <lineage>
        <taxon>Eukaryota</taxon>
        <taxon>Viridiplantae</taxon>
        <taxon>Streptophyta</taxon>
        <taxon>Embryophyta</taxon>
        <taxon>Tracheophyta</taxon>
        <taxon>Spermatophyta</taxon>
        <taxon>Magnoliopsida</taxon>
        <taxon>eudicotyledons</taxon>
        <taxon>Gunneridae</taxon>
        <taxon>Pentapetalae</taxon>
        <taxon>asterids</taxon>
        <taxon>lamiids</taxon>
        <taxon>Lamiales</taxon>
        <taxon>Lamiaceae</taxon>
        <taxon>Nepetoideae</taxon>
        <taxon>Mentheae</taxon>
        <taxon>Salviinae</taxon>
        <taxon>Salvia</taxon>
        <taxon>Salvia subgen. Calosphace</taxon>
        <taxon>core Calosphace</taxon>
    </lineage>
</organism>
<keyword evidence="7" id="KW-1185">Reference proteome</keyword>
<dbReference type="PANTHER" id="PTHR20961">
    <property type="entry name" value="GLYCOSYLTRANSFERASE"/>
    <property type="match status" value="1"/>
</dbReference>
<feature type="domain" description="Glycosyltransferase 61 catalytic" evidence="5">
    <location>
        <begin position="109"/>
        <end position="204"/>
    </location>
</feature>
<protein>
    <recommendedName>
        <fullName evidence="5">Glycosyltransferase 61 catalytic domain-containing protein</fullName>
    </recommendedName>
</protein>
<dbReference type="AlphaFoldDB" id="A0A8X8Y051"/>
<dbReference type="GO" id="GO:0016763">
    <property type="term" value="F:pentosyltransferase activity"/>
    <property type="evidence" value="ECO:0007669"/>
    <property type="project" value="UniProtKB-ARBA"/>
</dbReference>
<comment type="subcellular location">
    <subcellularLocation>
        <location evidence="1">Golgi apparatus membrane</location>
        <topology evidence="1">Single-pass type II membrane protein</topology>
    </subcellularLocation>
</comment>
<dbReference type="Proteomes" id="UP000298416">
    <property type="component" value="Unassembled WGS sequence"/>
</dbReference>
<reference evidence="6" key="1">
    <citation type="submission" date="2018-01" db="EMBL/GenBank/DDBJ databases">
        <authorList>
            <person name="Mao J.F."/>
        </authorList>
    </citation>
    <scope>NUCLEOTIDE SEQUENCE</scope>
    <source>
        <strain evidence="6">Huo1</strain>
        <tissue evidence="6">Leaf</tissue>
    </source>
</reference>
<evidence type="ECO:0000256" key="2">
    <source>
        <dbReference type="ARBA" id="ARBA00022676"/>
    </source>
</evidence>
<dbReference type="Pfam" id="PF04577">
    <property type="entry name" value="Glyco_transf_61"/>
    <property type="match status" value="1"/>
</dbReference>
<accession>A0A8X8Y051</accession>
<name>A0A8X8Y051_SALSN</name>
<reference evidence="6" key="2">
    <citation type="submission" date="2020-08" db="EMBL/GenBank/DDBJ databases">
        <title>Plant Genome Project.</title>
        <authorList>
            <person name="Zhang R.-G."/>
        </authorList>
    </citation>
    <scope>NUCLEOTIDE SEQUENCE</scope>
    <source>
        <strain evidence="6">Huo1</strain>
        <tissue evidence="6">Leaf</tissue>
    </source>
</reference>
<dbReference type="PANTHER" id="PTHR20961:SF5">
    <property type="entry name" value="GLYCOSYLTRANSFERASE-RELATED"/>
    <property type="match status" value="1"/>
</dbReference>
<dbReference type="EMBL" id="PNBA02000006">
    <property type="protein sequence ID" value="KAG6421098.1"/>
    <property type="molecule type" value="Genomic_DNA"/>
</dbReference>
<evidence type="ECO:0000256" key="4">
    <source>
        <dbReference type="ARBA" id="ARBA00023180"/>
    </source>
</evidence>
<keyword evidence="3" id="KW-0808">Transferase</keyword>
<evidence type="ECO:0000256" key="3">
    <source>
        <dbReference type="ARBA" id="ARBA00022679"/>
    </source>
</evidence>
<evidence type="ECO:0000313" key="7">
    <source>
        <dbReference type="Proteomes" id="UP000298416"/>
    </source>
</evidence>
<evidence type="ECO:0000259" key="5">
    <source>
        <dbReference type="Pfam" id="PF04577"/>
    </source>
</evidence>
<dbReference type="InterPro" id="IPR049625">
    <property type="entry name" value="Glyco_transf_61_cat"/>
</dbReference>
<comment type="caution">
    <text evidence="6">The sequence shown here is derived from an EMBL/GenBank/DDBJ whole genome shotgun (WGS) entry which is preliminary data.</text>
</comment>
<keyword evidence="4" id="KW-0325">Glycoprotein</keyword>
<sequence>MMGFEKIDARSNWWQQTLTFTAIICMITMALDFTAVSKSTNICMEVIRCVRISKYEVVTSVQRKTLETLSKYEVVDIDREKKRTLCFTNLIAELIAHPSDLSIDPSPFSRLSTRNLTRLLPNTYSLKRDSVGDHIRPRMLNVSRTKNRKLANELELARKLGFDPAIHDLGDHLEPSAKIVNTFDVMAAVHGSALTNMLFLPENAGRDIMLLLTKQNVNLDLARFKDTLLKALEDLMAA</sequence>
<proteinExistence type="predicted"/>
<dbReference type="GO" id="GO:0000139">
    <property type="term" value="C:Golgi membrane"/>
    <property type="evidence" value="ECO:0007669"/>
    <property type="project" value="UniProtKB-SubCell"/>
</dbReference>
<evidence type="ECO:0000313" key="6">
    <source>
        <dbReference type="EMBL" id="KAG6421098.1"/>
    </source>
</evidence>
<gene>
    <name evidence="6" type="ORF">SASPL_117647</name>
</gene>